<dbReference type="SUPFAM" id="SSF52518">
    <property type="entry name" value="Thiamin diphosphate-binding fold (THDP-binding)"/>
    <property type="match status" value="2"/>
</dbReference>
<dbReference type="GO" id="GO:0009097">
    <property type="term" value="P:isoleucine biosynthetic process"/>
    <property type="evidence" value="ECO:0007669"/>
    <property type="project" value="TreeGrafter"/>
</dbReference>
<evidence type="ECO:0000259" key="4">
    <source>
        <dbReference type="Pfam" id="PF00205"/>
    </source>
</evidence>
<evidence type="ECO:0000259" key="6">
    <source>
        <dbReference type="Pfam" id="PF02776"/>
    </source>
</evidence>
<dbReference type="Proteomes" id="UP000484875">
    <property type="component" value="Unassembled WGS sequence"/>
</dbReference>
<dbReference type="PANTHER" id="PTHR18968:SF120">
    <property type="entry name" value="ACETOLACTATE SYNTHASE LARGE SUBUNIT"/>
    <property type="match status" value="1"/>
</dbReference>
<dbReference type="EMBL" id="WWCV01000006">
    <property type="protein sequence ID" value="MYN16081.1"/>
    <property type="molecule type" value="Genomic_DNA"/>
</dbReference>
<dbReference type="AlphaFoldDB" id="A0A845HBE8"/>
<organism evidence="7 8">
    <name type="scientific">Duganella vulcania</name>
    <dbReference type="NCBI Taxonomy" id="2692166"/>
    <lineage>
        <taxon>Bacteria</taxon>
        <taxon>Pseudomonadati</taxon>
        <taxon>Pseudomonadota</taxon>
        <taxon>Betaproteobacteria</taxon>
        <taxon>Burkholderiales</taxon>
        <taxon>Oxalobacteraceae</taxon>
        <taxon>Telluria group</taxon>
        <taxon>Duganella</taxon>
    </lineage>
</organism>
<dbReference type="InterPro" id="IPR045229">
    <property type="entry name" value="TPP_enz"/>
</dbReference>
<dbReference type="GO" id="GO:0030976">
    <property type="term" value="F:thiamine pyrophosphate binding"/>
    <property type="evidence" value="ECO:0007669"/>
    <property type="project" value="InterPro"/>
</dbReference>
<dbReference type="Pfam" id="PF02776">
    <property type="entry name" value="TPP_enzyme_N"/>
    <property type="match status" value="1"/>
</dbReference>
<dbReference type="RefSeq" id="WP_161088840.1">
    <property type="nucleotide sequence ID" value="NZ_WWCV01000006.1"/>
</dbReference>
<dbReference type="GO" id="GO:0009099">
    <property type="term" value="P:L-valine biosynthetic process"/>
    <property type="evidence" value="ECO:0007669"/>
    <property type="project" value="TreeGrafter"/>
</dbReference>
<sequence length="565" mass="60275">MTQPSRTGGQILVDALKIHGVDTAFGVPGESYLDVLDALHDSDIRFIINRQEGGAAFMADAYGKMTGKPGICFVTRGPGATNASIGVHTAFQDSTPMILFIGQVGNDFVDREAFQEIDYRRMYGQMAKWVAQIDRADRVPEYIARAFQIATSGRPGPVVLALPEDMLTAVATVADTRRYQPVQASPSAAQIAQVRALLAGAKKPLVLLGGGGWNAQACADLQAFAEANHLPVACAFRFQDLLDNAHPNYIGDVGIGINPKLAARVREADVILAIGPRLGEMTTGGYALIAAPLPAQRLIHVHADAEELGSVYQAELMINSGMPQMTAMLAAMAPVDSSAWQATVAEAKADLAAWQRQPPIFQDGSAPLDLWQVVRQIDRIAPRDTIITNGAGNYATWAHRFHSYGGMRTQLAPTSGAMGYSVPSGVAAKIIAPARTVITFAGDGEYMMNGQELATAVQYRAGVVIIVFNNGMFGTIRMHQELHYPGRVSGTQLHNPDFAALAVAYGGHGEVVNTTAEFAPALERALAYANGEQLPAVIELRYDGNLITPGATLETIRKNALAAKA</sequence>
<feature type="domain" description="Thiamine pyrophosphate enzyme N-terminal TPP-binding" evidence="6">
    <location>
        <begin position="6"/>
        <end position="119"/>
    </location>
</feature>
<dbReference type="InterPro" id="IPR012001">
    <property type="entry name" value="Thiamin_PyroP_enz_TPP-bd_dom"/>
</dbReference>
<dbReference type="Gene3D" id="3.40.50.970">
    <property type="match status" value="2"/>
</dbReference>
<accession>A0A845HBE8</accession>
<dbReference type="InterPro" id="IPR029035">
    <property type="entry name" value="DHS-like_NAD/FAD-binding_dom"/>
</dbReference>
<proteinExistence type="inferred from homology"/>
<dbReference type="InterPro" id="IPR012000">
    <property type="entry name" value="Thiamin_PyroP_enz_cen_dom"/>
</dbReference>
<evidence type="ECO:0000256" key="1">
    <source>
        <dbReference type="ARBA" id="ARBA00007812"/>
    </source>
</evidence>
<feature type="domain" description="Thiamine pyrophosphate enzyme TPP-binding" evidence="5">
    <location>
        <begin position="390"/>
        <end position="539"/>
    </location>
</feature>
<reference evidence="7 8" key="1">
    <citation type="submission" date="2019-12" db="EMBL/GenBank/DDBJ databases">
        <title>Novel species isolated from a subtropical stream in China.</title>
        <authorList>
            <person name="Lu H."/>
        </authorList>
    </citation>
    <scope>NUCLEOTIDE SEQUENCE [LARGE SCALE GENOMIC DNA]</scope>
    <source>
        <strain evidence="7 8">FT107W</strain>
    </source>
</reference>
<comment type="similarity">
    <text evidence="1 3">Belongs to the TPP enzyme family.</text>
</comment>
<evidence type="ECO:0000313" key="7">
    <source>
        <dbReference type="EMBL" id="MYN16081.1"/>
    </source>
</evidence>
<dbReference type="Pfam" id="PF00205">
    <property type="entry name" value="TPP_enzyme_M"/>
    <property type="match status" value="1"/>
</dbReference>
<dbReference type="GO" id="GO:0005948">
    <property type="term" value="C:acetolactate synthase complex"/>
    <property type="evidence" value="ECO:0007669"/>
    <property type="project" value="TreeGrafter"/>
</dbReference>
<comment type="caution">
    <text evidence="7">The sequence shown here is derived from an EMBL/GenBank/DDBJ whole genome shotgun (WGS) entry which is preliminary data.</text>
</comment>
<dbReference type="InterPro" id="IPR011766">
    <property type="entry name" value="TPP_enzyme_TPP-bd"/>
</dbReference>
<protein>
    <submittedName>
        <fullName evidence="7">Thiamine pyrophosphate-binding protein</fullName>
    </submittedName>
</protein>
<keyword evidence="8" id="KW-1185">Reference proteome</keyword>
<dbReference type="InterPro" id="IPR029061">
    <property type="entry name" value="THDP-binding"/>
</dbReference>
<dbReference type="SUPFAM" id="SSF52467">
    <property type="entry name" value="DHS-like NAD/FAD-binding domain"/>
    <property type="match status" value="1"/>
</dbReference>
<dbReference type="Pfam" id="PF02775">
    <property type="entry name" value="TPP_enzyme_C"/>
    <property type="match status" value="1"/>
</dbReference>
<feature type="domain" description="Thiamine pyrophosphate enzyme central" evidence="4">
    <location>
        <begin position="191"/>
        <end position="320"/>
    </location>
</feature>
<name>A0A845HBE8_9BURK</name>
<evidence type="ECO:0000259" key="5">
    <source>
        <dbReference type="Pfam" id="PF02775"/>
    </source>
</evidence>
<keyword evidence="2 3" id="KW-0786">Thiamine pyrophosphate</keyword>
<dbReference type="PANTHER" id="PTHR18968">
    <property type="entry name" value="THIAMINE PYROPHOSPHATE ENZYMES"/>
    <property type="match status" value="1"/>
</dbReference>
<evidence type="ECO:0000256" key="2">
    <source>
        <dbReference type="ARBA" id="ARBA00023052"/>
    </source>
</evidence>
<dbReference type="GO" id="GO:0050660">
    <property type="term" value="F:flavin adenine dinucleotide binding"/>
    <property type="evidence" value="ECO:0007669"/>
    <property type="project" value="TreeGrafter"/>
</dbReference>
<dbReference type="NCBIfam" id="NF006052">
    <property type="entry name" value="PRK08199.1"/>
    <property type="match status" value="1"/>
</dbReference>
<dbReference type="CDD" id="cd07035">
    <property type="entry name" value="TPP_PYR_POX_like"/>
    <property type="match status" value="1"/>
</dbReference>
<dbReference type="CDD" id="cd00568">
    <property type="entry name" value="TPP_enzymes"/>
    <property type="match status" value="1"/>
</dbReference>
<dbReference type="GO" id="GO:0003984">
    <property type="term" value="F:acetolactate synthase activity"/>
    <property type="evidence" value="ECO:0007669"/>
    <property type="project" value="TreeGrafter"/>
</dbReference>
<evidence type="ECO:0000313" key="8">
    <source>
        <dbReference type="Proteomes" id="UP000484875"/>
    </source>
</evidence>
<gene>
    <name evidence="7" type="ORF">GTP81_04890</name>
</gene>
<dbReference type="GO" id="GO:0000287">
    <property type="term" value="F:magnesium ion binding"/>
    <property type="evidence" value="ECO:0007669"/>
    <property type="project" value="InterPro"/>
</dbReference>
<evidence type="ECO:0000256" key="3">
    <source>
        <dbReference type="RuleBase" id="RU362132"/>
    </source>
</evidence>
<dbReference type="FunFam" id="3.40.50.970:FF:000007">
    <property type="entry name" value="Acetolactate synthase"/>
    <property type="match status" value="1"/>
</dbReference>
<dbReference type="Gene3D" id="3.40.50.1220">
    <property type="entry name" value="TPP-binding domain"/>
    <property type="match status" value="1"/>
</dbReference>